<feature type="region of interest" description="Disordered" evidence="1">
    <location>
        <begin position="31"/>
        <end position="77"/>
    </location>
</feature>
<dbReference type="Proteomes" id="UP000828390">
    <property type="component" value="Unassembled WGS sequence"/>
</dbReference>
<reference evidence="2" key="1">
    <citation type="journal article" date="2019" name="bioRxiv">
        <title>The Genome of the Zebra Mussel, Dreissena polymorpha: A Resource for Invasive Species Research.</title>
        <authorList>
            <person name="McCartney M.A."/>
            <person name="Auch B."/>
            <person name="Kono T."/>
            <person name="Mallez S."/>
            <person name="Zhang Y."/>
            <person name="Obille A."/>
            <person name="Becker A."/>
            <person name="Abrahante J.E."/>
            <person name="Garbe J."/>
            <person name="Badalamenti J.P."/>
            <person name="Herman A."/>
            <person name="Mangelson H."/>
            <person name="Liachko I."/>
            <person name="Sullivan S."/>
            <person name="Sone E.D."/>
            <person name="Koren S."/>
            <person name="Silverstein K.A.T."/>
            <person name="Beckman K.B."/>
            <person name="Gohl D.M."/>
        </authorList>
    </citation>
    <scope>NUCLEOTIDE SEQUENCE</scope>
    <source>
        <strain evidence="2">Duluth1</strain>
        <tissue evidence="2">Whole animal</tissue>
    </source>
</reference>
<accession>A0A9D4KDQ4</accession>
<name>A0A9D4KDQ4_DREPO</name>
<gene>
    <name evidence="2" type="ORF">DPMN_111341</name>
</gene>
<protein>
    <submittedName>
        <fullName evidence="2">Uncharacterized protein</fullName>
    </submittedName>
</protein>
<evidence type="ECO:0000256" key="1">
    <source>
        <dbReference type="SAM" id="MobiDB-lite"/>
    </source>
</evidence>
<keyword evidence="3" id="KW-1185">Reference proteome</keyword>
<sequence>MYRDDFSDSSSDSLDFNESLDSVDWPEFNEAHHQHLSNPSRRNEKYNDTRKRVTSYSYLRKPNQRKDDTNYVSLEED</sequence>
<dbReference type="AlphaFoldDB" id="A0A9D4KDQ4"/>
<dbReference type="EMBL" id="JAIWYP010000004">
    <property type="protein sequence ID" value="KAH3837938.1"/>
    <property type="molecule type" value="Genomic_DNA"/>
</dbReference>
<organism evidence="2 3">
    <name type="scientific">Dreissena polymorpha</name>
    <name type="common">Zebra mussel</name>
    <name type="synonym">Mytilus polymorpha</name>
    <dbReference type="NCBI Taxonomy" id="45954"/>
    <lineage>
        <taxon>Eukaryota</taxon>
        <taxon>Metazoa</taxon>
        <taxon>Spiralia</taxon>
        <taxon>Lophotrochozoa</taxon>
        <taxon>Mollusca</taxon>
        <taxon>Bivalvia</taxon>
        <taxon>Autobranchia</taxon>
        <taxon>Heteroconchia</taxon>
        <taxon>Euheterodonta</taxon>
        <taxon>Imparidentia</taxon>
        <taxon>Neoheterodontei</taxon>
        <taxon>Myida</taxon>
        <taxon>Dreissenoidea</taxon>
        <taxon>Dreissenidae</taxon>
        <taxon>Dreissena</taxon>
    </lineage>
</organism>
<evidence type="ECO:0000313" key="3">
    <source>
        <dbReference type="Proteomes" id="UP000828390"/>
    </source>
</evidence>
<reference evidence="2" key="2">
    <citation type="submission" date="2020-11" db="EMBL/GenBank/DDBJ databases">
        <authorList>
            <person name="McCartney M.A."/>
            <person name="Auch B."/>
            <person name="Kono T."/>
            <person name="Mallez S."/>
            <person name="Becker A."/>
            <person name="Gohl D.M."/>
            <person name="Silverstein K.A.T."/>
            <person name="Koren S."/>
            <person name="Bechman K.B."/>
            <person name="Herman A."/>
            <person name="Abrahante J.E."/>
            <person name="Garbe J."/>
        </authorList>
    </citation>
    <scope>NUCLEOTIDE SEQUENCE</scope>
    <source>
        <strain evidence="2">Duluth1</strain>
        <tissue evidence="2">Whole animal</tissue>
    </source>
</reference>
<feature type="compositionally biased region" description="Basic and acidic residues" evidence="1">
    <location>
        <begin position="41"/>
        <end position="51"/>
    </location>
</feature>
<evidence type="ECO:0000313" key="2">
    <source>
        <dbReference type="EMBL" id="KAH3837938.1"/>
    </source>
</evidence>
<proteinExistence type="predicted"/>
<comment type="caution">
    <text evidence="2">The sequence shown here is derived from an EMBL/GenBank/DDBJ whole genome shotgun (WGS) entry which is preliminary data.</text>
</comment>